<name>A0A0E9QQN6_ANGAN</name>
<evidence type="ECO:0000313" key="1">
    <source>
        <dbReference type="EMBL" id="JAH18408.1"/>
    </source>
</evidence>
<dbReference type="AlphaFoldDB" id="A0A0E9QQN6"/>
<dbReference type="EMBL" id="GBXM01090169">
    <property type="protein sequence ID" value="JAH18408.1"/>
    <property type="molecule type" value="Transcribed_RNA"/>
</dbReference>
<sequence length="16" mass="1810">MSSTIYGNQFLELSGY</sequence>
<accession>A0A0E9QQN6</accession>
<protein>
    <submittedName>
        <fullName evidence="1">Uncharacterized protein</fullName>
    </submittedName>
</protein>
<reference evidence="1" key="2">
    <citation type="journal article" date="2015" name="Fish Shellfish Immunol.">
        <title>Early steps in the European eel (Anguilla anguilla)-Vibrio vulnificus interaction in the gills: Role of the RtxA13 toxin.</title>
        <authorList>
            <person name="Callol A."/>
            <person name="Pajuelo D."/>
            <person name="Ebbesson L."/>
            <person name="Teles M."/>
            <person name="MacKenzie S."/>
            <person name="Amaro C."/>
        </authorList>
    </citation>
    <scope>NUCLEOTIDE SEQUENCE</scope>
</reference>
<organism evidence="1">
    <name type="scientific">Anguilla anguilla</name>
    <name type="common">European freshwater eel</name>
    <name type="synonym">Muraena anguilla</name>
    <dbReference type="NCBI Taxonomy" id="7936"/>
    <lineage>
        <taxon>Eukaryota</taxon>
        <taxon>Metazoa</taxon>
        <taxon>Chordata</taxon>
        <taxon>Craniata</taxon>
        <taxon>Vertebrata</taxon>
        <taxon>Euteleostomi</taxon>
        <taxon>Actinopterygii</taxon>
        <taxon>Neopterygii</taxon>
        <taxon>Teleostei</taxon>
        <taxon>Anguilliformes</taxon>
        <taxon>Anguillidae</taxon>
        <taxon>Anguilla</taxon>
    </lineage>
</organism>
<reference evidence="1" key="1">
    <citation type="submission" date="2014-11" db="EMBL/GenBank/DDBJ databases">
        <authorList>
            <person name="Amaro Gonzalez C."/>
        </authorList>
    </citation>
    <scope>NUCLEOTIDE SEQUENCE</scope>
</reference>
<proteinExistence type="predicted"/>